<sequence length="114" mass="12837">MAEYPLLHPPHAHVIGRPPPGDAWSTEQHPYSAPLLHLLPHAALASHSGLLLYKYYKYTQSLDYLYHQALAEASRVDVAWSSPGWAAREFAHVFMESQVPKDPVIHAFCLRALL</sequence>
<dbReference type="EMBL" id="HBJA01053749">
    <property type="protein sequence ID" value="CAE0807924.1"/>
    <property type="molecule type" value="Transcribed_RNA"/>
</dbReference>
<reference evidence="1" key="1">
    <citation type="submission" date="2021-01" db="EMBL/GenBank/DDBJ databases">
        <authorList>
            <person name="Corre E."/>
            <person name="Pelletier E."/>
            <person name="Niang G."/>
            <person name="Scheremetjew M."/>
            <person name="Finn R."/>
            <person name="Kale V."/>
            <person name="Holt S."/>
            <person name="Cochrane G."/>
            <person name="Meng A."/>
            <person name="Brown T."/>
            <person name="Cohen L."/>
        </authorList>
    </citation>
    <scope>NUCLEOTIDE SEQUENCE</scope>
    <source>
        <strain evidence="1">CCMP1594</strain>
    </source>
</reference>
<accession>A0A7S4CVL6</accession>
<name>A0A7S4CVL6_9EUGL</name>
<organism evidence="1">
    <name type="scientific">Eutreptiella gymnastica</name>
    <dbReference type="NCBI Taxonomy" id="73025"/>
    <lineage>
        <taxon>Eukaryota</taxon>
        <taxon>Discoba</taxon>
        <taxon>Euglenozoa</taxon>
        <taxon>Euglenida</taxon>
        <taxon>Spirocuta</taxon>
        <taxon>Euglenophyceae</taxon>
        <taxon>Eutreptiales</taxon>
        <taxon>Eutreptiaceae</taxon>
        <taxon>Eutreptiella</taxon>
    </lineage>
</organism>
<evidence type="ECO:0000313" key="1">
    <source>
        <dbReference type="EMBL" id="CAE0807924.1"/>
    </source>
</evidence>
<gene>
    <name evidence="1" type="ORF">EGYM00163_LOCUS19053</name>
</gene>
<proteinExistence type="predicted"/>
<dbReference type="AlphaFoldDB" id="A0A7S4CVL6"/>
<protein>
    <submittedName>
        <fullName evidence="1">Uncharacterized protein</fullName>
    </submittedName>
</protein>